<dbReference type="InterPro" id="IPR017900">
    <property type="entry name" value="4Fe4S_Fe_S_CS"/>
</dbReference>
<evidence type="ECO:0000256" key="4">
    <source>
        <dbReference type="ARBA" id="ARBA00023004"/>
    </source>
</evidence>
<evidence type="ECO:0000256" key="5">
    <source>
        <dbReference type="ARBA" id="ARBA00023014"/>
    </source>
</evidence>
<keyword evidence="1" id="KW-0004">4Fe-4S</keyword>
<dbReference type="Proteomes" id="UP000198744">
    <property type="component" value="Unassembled WGS sequence"/>
</dbReference>
<protein>
    <submittedName>
        <fullName evidence="8">4Fe-4S dicluster domain-containing protein</fullName>
    </submittedName>
</protein>
<dbReference type="Gene3D" id="3.30.70.20">
    <property type="match status" value="1"/>
</dbReference>
<dbReference type="RefSeq" id="WP_093883634.1">
    <property type="nucleotide sequence ID" value="NZ_FOBS01000014.1"/>
</dbReference>
<dbReference type="SUPFAM" id="SSF54292">
    <property type="entry name" value="2Fe-2S ferredoxin-like"/>
    <property type="match status" value="1"/>
</dbReference>
<keyword evidence="9" id="KW-1185">Reference proteome</keyword>
<dbReference type="InterPro" id="IPR017896">
    <property type="entry name" value="4Fe4S_Fe-S-bd"/>
</dbReference>
<dbReference type="InterPro" id="IPR036010">
    <property type="entry name" value="2Fe-2S_ferredoxin-like_sf"/>
</dbReference>
<dbReference type="CDD" id="cd00207">
    <property type="entry name" value="fer2"/>
    <property type="match status" value="1"/>
</dbReference>
<keyword evidence="5" id="KW-0411">Iron-sulfur</keyword>
<reference evidence="8 9" key="1">
    <citation type="submission" date="2016-10" db="EMBL/GenBank/DDBJ databases">
        <authorList>
            <person name="de Groot N.N."/>
        </authorList>
    </citation>
    <scope>NUCLEOTIDE SEQUENCE [LARGE SCALE GENOMIC DNA]</scope>
    <source>
        <strain evidence="8 9">DSM 8423</strain>
    </source>
</reference>
<dbReference type="AlphaFoldDB" id="A0A1H7Y4P7"/>
<dbReference type="InterPro" id="IPR050157">
    <property type="entry name" value="PSI_iron-sulfur_center"/>
</dbReference>
<evidence type="ECO:0000313" key="9">
    <source>
        <dbReference type="Proteomes" id="UP000198744"/>
    </source>
</evidence>
<feature type="domain" description="4Fe-4S ferredoxin-type" evidence="7">
    <location>
        <begin position="117"/>
        <end position="148"/>
    </location>
</feature>
<evidence type="ECO:0000256" key="2">
    <source>
        <dbReference type="ARBA" id="ARBA00022723"/>
    </source>
</evidence>
<dbReference type="EMBL" id="FOBS01000014">
    <property type="protein sequence ID" value="SEM41132.1"/>
    <property type="molecule type" value="Genomic_DNA"/>
</dbReference>
<dbReference type="Gene3D" id="3.10.20.740">
    <property type="match status" value="1"/>
</dbReference>
<dbReference type="Pfam" id="PF13510">
    <property type="entry name" value="Fer2_4"/>
    <property type="match status" value="1"/>
</dbReference>
<dbReference type="InterPro" id="IPR001041">
    <property type="entry name" value="2Fe-2S_ferredoxin-type"/>
</dbReference>
<feature type="domain" description="2Fe-2S ferredoxin-type" evidence="6">
    <location>
        <begin position="1"/>
        <end position="80"/>
    </location>
</feature>
<dbReference type="GO" id="GO:0046872">
    <property type="term" value="F:metal ion binding"/>
    <property type="evidence" value="ECO:0007669"/>
    <property type="project" value="UniProtKB-KW"/>
</dbReference>
<keyword evidence="3" id="KW-0677">Repeat</keyword>
<dbReference type="PANTHER" id="PTHR24960:SF84">
    <property type="entry name" value="HYDROGENASE SUBUNIT"/>
    <property type="match status" value="1"/>
</dbReference>
<dbReference type="PROSITE" id="PS51379">
    <property type="entry name" value="4FE4S_FER_2"/>
    <property type="match status" value="2"/>
</dbReference>
<evidence type="ECO:0000256" key="1">
    <source>
        <dbReference type="ARBA" id="ARBA00022485"/>
    </source>
</evidence>
<proteinExistence type="predicted"/>
<dbReference type="GO" id="GO:0051539">
    <property type="term" value="F:4 iron, 4 sulfur cluster binding"/>
    <property type="evidence" value="ECO:0007669"/>
    <property type="project" value="UniProtKB-KW"/>
</dbReference>
<sequence length="239" mass="25606">MVNLVIDGKNIEAEAGTTILAAARENGIVIPTLCHHESVEPSGACRLCVVEVAKGTRKRIVTSCIYLVEDGIAVDTKSERVLGVRRLVLELLMARCPTSEVIKEMAAELGVAPEKRFRPDKDKGKCVLCRLCVKTCEDVVGASAIGFSFRGKDKIVGPPFVEDSAACIGCGACAYACPTGHIEMALGSGGSERKIWGRTFKMAACSVCGRYFAPEDQLQYISNKTGVPLKDLAVCMSCR</sequence>
<dbReference type="FunFam" id="3.30.70.20:FF:000035">
    <property type="entry name" value="Iron hydrogenase 1"/>
    <property type="match status" value="1"/>
</dbReference>
<gene>
    <name evidence="8" type="ORF">SAMN04489760_11436</name>
</gene>
<dbReference type="OrthoDB" id="9816402at2"/>
<dbReference type="STRING" id="43775.SAMN04489760_11436"/>
<evidence type="ECO:0000259" key="7">
    <source>
        <dbReference type="PROSITE" id="PS51379"/>
    </source>
</evidence>
<keyword evidence="4" id="KW-0408">Iron</keyword>
<keyword evidence="2" id="KW-0479">Metal-binding</keyword>
<name>A0A1H7Y4P7_9BACT</name>
<evidence type="ECO:0000256" key="3">
    <source>
        <dbReference type="ARBA" id="ARBA00022737"/>
    </source>
</evidence>
<evidence type="ECO:0000313" key="8">
    <source>
        <dbReference type="EMBL" id="SEM41132.1"/>
    </source>
</evidence>
<feature type="domain" description="4Fe-4S ferredoxin-type" evidence="7">
    <location>
        <begin position="157"/>
        <end position="187"/>
    </location>
</feature>
<dbReference type="PROSITE" id="PS51085">
    <property type="entry name" value="2FE2S_FER_2"/>
    <property type="match status" value="1"/>
</dbReference>
<dbReference type="Pfam" id="PF00037">
    <property type="entry name" value="Fer4"/>
    <property type="match status" value="1"/>
</dbReference>
<organism evidence="8 9">
    <name type="scientific">Syntrophus gentianae</name>
    <dbReference type="NCBI Taxonomy" id="43775"/>
    <lineage>
        <taxon>Bacteria</taxon>
        <taxon>Pseudomonadati</taxon>
        <taxon>Thermodesulfobacteriota</taxon>
        <taxon>Syntrophia</taxon>
        <taxon>Syntrophales</taxon>
        <taxon>Syntrophaceae</taxon>
        <taxon>Syntrophus</taxon>
    </lineage>
</organism>
<evidence type="ECO:0000259" key="6">
    <source>
        <dbReference type="PROSITE" id="PS51085"/>
    </source>
</evidence>
<dbReference type="SUPFAM" id="SSF54862">
    <property type="entry name" value="4Fe-4S ferredoxins"/>
    <property type="match status" value="1"/>
</dbReference>
<dbReference type="PROSITE" id="PS00198">
    <property type="entry name" value="4FE4S_FER_1"/>
    <property type="match status" value="1"/>
</dbReference>
<accession>A0A1H7Y4P7</accession>
<dbReference type="PANTHER" id="PTHR24960">
    <property type="entry name" value="PHOTOSYSTEM I IRON-SULFUR CENTER-RELATED"/>
    <property type="match status" value="1"/>
</dbReference>